<proteinExistence type="predicted"/>
<protein>
    <submittedName>
        <fullName evidence="3">Cysteine methyltransferase</fullName>
    </submittedName>
</protein>
<dbReference type="Gene3D" id="1.10.10.10">
    <property type="entry name" value="Winged helix-like DNA-binding domain superfamily/Winged helix DNA-binding domain"/>
    <property type="match status" value="1"/>
</dbReference>
<dbReference type="RefSeq" id="WP_153663469.1">
    <property type="nucleotide sequence ID" value="NZ_JAAIKR010000002.1"/>
</dbReference>
<evidence type="ECO:0000256" key="1">
    <source>
        <dbReference type="ARBA" id="ARBA00022763"/>
    </source>
</evidence>
<dbReference type="EMBL" id="JAAIKR010000002">
    <property type="protein sequence ID" value="MBR9727251.1"/>
    <property type="molecule type" value="Genomic_DNA"/>
</dbReference>
<dbReference type="SUPFAM" id="SSF46767">
    <property type="entry name" value="Methylated DNA-protein cysteine methyltransferase, C-terminal domain"/>
    <property type="match status" value="1"/>
</dbReference>
<evidence type="ECO:0000259" key="2">
    <source>
        <dbReference type="Pfam" id="PF01035"/>
    </source>
</evidence>
<evidence type="ECO:0000313" key="3">
    <source>
        <dbReference type="EMBL" id="MBR9727251.1"/>
    </source>
</evidence>
<name>A0ABS5I003_9GAMM</name>
<dbReference type="PANTHER" id="PTHR42942:SF1">
    <property type="entry name" value="ALKYLTRANSFERASE-LIKE PROTEIN 1"/>
    <property type="match status" value="1"/>
</dbReference>
<gene>
    <name evidence="3" type="ORF">G3R48_04465</name>
</gene>
<organism evidence="3 4">
    <name type="scientific">Shewanella intestini</name>
    <dbReference type="NCBI Taxonomy" id="2017544"/>
    <lineage>
        <taxon>Bacteria</taxon>
        <taxon>Pseudomonadati</taxon>
        <taxon>Pseudomonadota</taxon>
        <taxon>Gammaproteobacteria</taxon>
        <taxon>Alteromonadales</taxon>
        <taxon>Shewanellaceae</taxon>
        <taxon>Shewanella</taxon>
    </lineage>
</organism>
<dbReference type="InterPro" id="IPR036388">
    <property type="entry name" value="WH-like_DNA-bd_sf"/>
</dbReference>
<dbReference type="GO" id="GO:0008168">
    <property type="term" value="F:methyltransferase activity"/>
    <property type="evidence" value="ECO:0007669"/>
    <property type="project" value="UniProtKB-KW"/>
</dbReference>
<keyword evidence="4" id="KW-1185">Reference proteome</keyword>
<dbReference type="Pfam" id="PF01035">
    <property type="entry name" value="DNA_binding_1"/>
    <property type="match status" value="1"/>
</dbReference>
<dbReference type="CDD" id="cd06445">
    <property type="entry name" value="ATase"/>
    <property type="match status" value="1"/>
</dbReference>
<reference evidence="3 4" key="1">
    <citation type="submission" date="2020-02" db="EMBL/GenBank/DDBJ databases">
        <title>Shewanella WXL01 sp. nov., a marine bacterium isolated from green algae in Luhuitou Fringing Reef (Northern South China Sea).</title>
        <authorList>
            <person name="Wang X."/>
        </authorList>
    </citation>
    <scope>NUCLEOTIDE SEQUENCE [LARGE SCALE GENOMIC DNA]</scope>
    <source>
        <strain evidence="3 4">MCCC 1A01895</strain>
    </source>
</reference>
<dbReference type="GO" id="GO:0032259">
    <property type="term" value="P:methylation"/>
    <property type="evidence" value="ECO:0007669"/>
    <property type="project" value="UniProtKB-KW"/>
</dbReference>
<keyword evidence="1" id="KW-0227">DNA damage</keyword>
<keyword evidence="3" id="KW-0808">Transferase</keyword>
<dbReference type="InterPro" id="IPR052520">
    <property type="entry name" value="ATL_DNA_repair"/>
</dbReference>
<dbReference type="Proteomes" id="UP000811844">
    <property type="component" value="Unassembled WGS sequence"/>
</dbReference>
<keyword evidence="3" id="KW-0489">Methyltransferase</keyword>
<feature type="domain" description="Methylated-DNA-[protein]-cysteine S-methyltransferase DNA binding" evidence="2">
    <location>
        <begin position="6"/>
        <end position="76"/>
    </location>
</feature>
<dbReference type="PANTHER" id="PTHR42942">
    <property type="entry name" value="6-O-METHYLGUANINE DNA METHYLTRANSFERASE"/>
    <property type="match status" value="1"/>
</dbReference>
<dbReference type="InterPro" id="IPR014048">
    <property type="entry name" value="MethylDNA_cys_MeTrfase_DNA-bd"/>
</dbReference>
<accession>A0ABS5I003</accession>
<comment type="caution">
    <text evidence="3">The sequence shown here is derived from an EMBL/GenBank/DDBJ whole genome shotgun (WGS) entry which is preliminary data.</text>
</comment>
<evidence type="ECO:0000313" key="4">
    <source>
        <dbReference type="Proteomes" id="UP000811844"/>
    </source>
</evidence>
<sequence length="111" mass="12435">MQSIERIQYIVKLIPAGNVLTYGLVADLAGLPKRARLVSRALKLASPELNLPWHRVINSQGKISLPKNSIAYQQQMEQLRLDGVIVNAGKISLKQYLWKPDMATLVLTLPF</sequence>
<dbReference type="InterPro" id="IPR036217">
    <property type="entry name" value="MethylDNA_cys_MeTrfase_DNAb"/>
</dbReference>